<dbReference type="AlphaFoldDB" id="A0AAV7KIQ9"/>
<evidence type="ECO:0000313" key="3">
    <source>
        <dbReference type="Proteomes" id="UP001165289"/>
    </source>
</evidence>
<evidence type="ECO:0000313" key="2">
    <source>
        <dbReference type="EMBL" id="KAI6660795.1"/>
    </source>
</evidence>
<comment type="caution">
    <text evidence="2">The sequence shown here is derived from an EMBL/GenBank/DDBJ whole genome shotgun (WGS) entry which is preliminary data.</text>
</comment>
<feature type="transmembrane region" description="Helical" evidence="1">
    <location>
        <begin position="12"/>
        <end position="32"/>
    </location>
</feature>
<accession>A0AAV7KIQ9</accession>
<dbReference type="Proteomes" id="UP001165289">
    <property type="component" value="Unassembled WGS sequence"/>
</dbReference>
<feature type="transmembrane region" description="Helical" evidence="1">
    <location>
        <begin position="128"/>
        <end position="152"/>
    </location>
</feature>
<protein>
    <recommendedName>
        <fullName evidence="4">G-protein coupled receptors family 1 profile domain-containing protein</fullName>
    </recommendedName>
</protein>
<proteinExistence type="predicted"/>
<reference evidence="2 3" key="1">
    <citation type="journal article" date="2023" name="BMC Biol.">
        <title>The compact genome of the sponge Oopsacas minuta (Hexactinellida) is lacking key metazoan core genes.</title>
        <authorList>
            <person name="Santini S."/>
            <person name="Schenkelaars Q."/>
            <person name="Jourda C."/>
            <person name="Duchesne M."/>
            <person name="Belahbib H."/>
            <person name="Rocher C."/>
            <person name="Selva M."/>
            <person name="Riesgo A."/>
            <person name="Vervoort M."/>
            <person name="Leys S.P."/>
            <person name="Kodjabachian L."/>
            <person name="Le Bivic A."/>
            <person name="Borchiellini C."/>
            <person name="Claverie J.M."/>
            <person name="Renard E."/>
        </authorList>
    </citation>
    <scope>NUCLEOTIDE SEQUENCE [LARGE SCALE GENOMIC DNA]</scope>
    <source>
        <strain evidence="2">SPO-2</strain>
    </source>
</reference>
<dbReference type="EMBL" id="JAKMXF010000023">
    <property type="protein sequence ID" value="KAI6660795.1"/>
    <property type="molecule type" value="Genomic_DNA"/>
</dbReference>
<keyword evidence="1" id="KW-0812">Transmembrane</keyword>
<keyword evidence="1" id="KW-1133">Transmembrane helix</keyword>
<evidence type="ECO:0000256" key="1">
    <source>
        <dbReference type="SAM" id="Phobius"/>
    </source>
</evidence>
<organism evidence="2 3">
    <name type="scientific">Oopsacas minuta</name>
    <dbReference type="NCBI Taxonomy" id="111878"/>
    <lineage>
        <taxon>Eukaryota</taxon>
        <taxon>Metazoa</taxon>
        <taxon>Porifera</taxon>
        <taxon>Hexactinellida</taxon>
        <taxon>Hexasterophora</taxon>
        <taxon>Lyssacinosida</taxon>
        <taxon>Leucopsacidae</taxon>
        <taxon>Oopsacas</taxon>
    </lineage>
</organism>
<evidence type="ECO:0008006" key="4">
    <source>
        <dbReference type="Google" id="ProtNLM"/>
    </source>
</evidence>
<gene>
    <name evidence="2" type="ORF">LOD99_10192</name>
</gene>
<keyword evidence="3" id="KW-1185">Reference proteome</keyword>
<keyword evidence="1" id="KW-0472">Membrane</keyword>
<feature type="transmembrane region" description="Helical" evidence="1">
    <location>
        <begin position="247"/>
        <end position="267"/>
    </location>
</feature>
<feature type="transmembrane region" description="Helical" evidence="1">
    <location>
        <begin position="315"/>
        <end position="337"/>
    </location>
</feature>
<feature type="transmembrane region" description="Helical" evidence="1">
    <location>
        <begin position="64"/>
        <end position="88"/>
    </location>
</feature>
<sequence length="364" mass="42899">MNSSLKINSEYIFWCIHIPLLIVISLVLLYICEKIRLISRENKQLSDLHISRDEKLLHRKNLKITLYTTYILLLILIIEFLPNLLAIISKLTTLQFVNTTTEYHFPISNSCIIISAPQLAAYKLPNSFLIFIAYKLSISFHLLLIPALCFMLKFLYRAYLCHNYDPVMKHWSCYLLVRFTASMLMINFFTLYWLFLGIEMFVYLTDYCIYLVYAYRFYLVLVSRREEALYHYGLSEHYQRISILKRYSATIVIITIPITLLVIQVMIENMMNILNLVLINSCYFNHITYGLTIVLRLPANTVETLLSIEGDVDYIWLYISIIRKSIVILLYLALLLVNPIQRLVRCRRIKARVLLVPLLTRNTC</sequence>
<feature type="transmembrane region" description="Helical" evidence="1">
    <location>
        <begin position="201"/>
        <end position="221"/>
    </location>
</feature>
<name>A0AAV7KIQ9_9METZ</name>
<feature type="transmembrane region" description="Helical" evidence="1">
    <location>
        <begin position="173"/>
        <end position="195"/>
    </location>
</feature>